<reference evidence="1 2" key="1">
    <citation type="submission" date="2021-05" db="EMBL/GenBank/DDBJ databases">
        <title>Genome Assembly of Synthetic Allotetraploid Brassica napus Reveals Homoeologous Exchanges between Subgenomes.</title>
        <authorList>
            <person name="Davis J.T."/>
        </authorList>
    </citation>
    <scope>NUCLEOTIDE SEQUENCE [LARGE SCALE GENOMIC DNA]</scope>
    <source>
        <strain evidence="2">cv. Da-Ae</strain>
        <tissue evidence="1">Seedling</tissue>
    </source>
</reference>
<sequence length="68" mass="7589">MVEAHTQEAHTPVWMIFPEIGSQGHAPVQIQCRSSKLMGPMVEAHTQEAHTEQEAHTPVRMIFPEIGS</sequence>
<proteinExistence type="predicted"/>
<keyword evidence="2" id="KW-1185">Reference proteome</keyword>
<accession>A0ABQ8BEL7</accession>
<dbReference type="EMBL" id="JAGKQM010000011">
    <property type="protein sequence ID" value="KAH0903240.1"/>
    <property type="molecule type" value="Genomic_DNA"/>
</dbReference>
<organism evidence="1 2">
    <name type="scientific">Brassica napus</name>
    <name type="common">Rape</name>
    <dbReference type="NCBI Taxonomy" id="3708"/>
    <lineage>
        <taxon>Eukaryota</taxon>
        <taxon>Viridiplantae</taxon>
        <taxon>Streptophyta</taxon>
        <taxon>Embryophyta</taxon>
        <taxon>Tracheophyta</taxon>
        <taxon>Spermatophyta</taxon>
        <taxon>Magnoliopsida</taxon>
        <taxon>eudicotyledons</taxon>
        <taxon>Gunneridae</taxon>
        <taxon>Pentapetalae</taxon>
        <taxon>rosids</taxon>
        <taxon>malvids</taxon>
        <taxon>Brassicales</taxon>
        <taxon>Brassicaceae</taxon>
        <taxon>Brassiceae</taxon>
        <taxon>Brassica</taxon>
    </lineage>
</organism>
<name>A0ABQ8BEL7_BRANA</name>
<protein>
    <submittedName>
        <fullName evidence="1">Uncharacterized protein</fullName>
    </submittedName>
</protein>
<gene>
    <name evidence="1" type="ORF">HID58_042743</name>
</gene>
<dbReference type="Proteomes" id="UP000824890">
    <property type="component" value="Unassembled WGS sequence"/>
</dbReference>
<evidence type="ECO:0000313" key="1">
    <source>
        <dbReference type="EMBL" id="KAH0903240.1"/>
    </source>
</evidence>
<evidence type="ECO:0000313" key="2">
    <source>
        <dbReference type="Proteomes" id="UP000824890"/>
    </source>
</evidence>
<comment type="caution">
    <text evidence="1">The sequence shown here is derived from an EMBL/GenBank/DDBJ whole genome shotgun (WGS) entry which is preliminary data.</text>
</comment>